<organism evidence="2 3">
    <name type="scientific">Bimuria novae-zelandiae CBS 107.79</name>
    <dbReference type="NCBI Taxonomy" id="1447943"/>
    <lineage>
        <taxon>Eukaryota</taxon>
        <taxon>Fungi</taxon>
        <taxon>Dikarya</taxon>
        <taxon>Ascomycota</taxon>
        <taxon>Pezizomycotina</taxon>
        <taxon>Dothideomycetes</taxon>
        <taxon>Pleosporomycetidae</taxon>
        <taxon>Pleosporales</taxon>
        <taxon>Massarineae</taxon>
        <taxon>Didymosphaeriaceae</taxon>
        <taxon>Bimuria</taxon>
    </lineage>
</organism>
<evidence type="ECO:0000313" key="3">
    <source>
        <dbReference type="Proteomes" id="UP000800036"/>
    </source>
</evidence>
<dbReference type="GO" id="GO:0016491">
    <property type="term" value="F:oxidoreductase activity"/>
    <property type="evidence" value="ECO:0007669"/>
    <property type="project" value="UniProtKB-KW"/>
</dbReference>
<reference evidence="2" key="1">
    <citation type="journal article" date="2020" name="Stud. Mycol.">
        <title>101 Dothideomycetes genomes: a test case for predicting lifestyles and emergence of pathogens.</title>
        <authorList>
            <person name="Haridas S."/>
            <person name="Albert R."/>
            <person name="Binder M."/>
            <person name="Bloem J."/>
            <person name="Labutti K."/>
            <person name="Salamov A."/>
            <person name="Andreopoulos B."/>
            <person name="Baker S."/>
            <person name="Barry K."/>
            <person name="Bills G."/>
            <person name="Bluhm B."/>
            <person name="Cannon C."/>
            <person name="Castanera R."/>
            <person name="Culley D."/>
            <person name="Daum C."/>
            <person name="Ezra D."/>
            <person name="Gonzalez J."/>
            <person name="Henrissat B."/>
            <person name="Kuo A."/>
            <person name="Liang C."/>
            <person name="Lipzen A."/>
            <person name="Lutzoni F."/>
            <person name="Magnuson J."/>
            <person name="Mondo S."/>
            <person name="Nolan M."/>
            <person name="Ohm R."/>
            <person name="Pangilinan J."/>
            <person name="Park H.-J."/>
            <person name="Ramirez L."/>
            <person name="Alfaro M."/>
            <person name="Sun H."/>
            <person name="Tritt A."/>
            <person name="Yoshinaga Y."/>
            <person name="Zwiers L.-H."/>
            <person name="Turgeon B."/>
            <person name="Goodwin S."/>
            <person name="Spatafora J."/>
            <person name="Crous P."/>
            <person name="Grigoriev I."/>
        </authorList>
    </citation>
    <scope>NUCLEOTIDE SEQUENCE</scope>
    <source>
        <strain evidence="2">CBS 107.79</strain>
    </source>
</reference>
<dbReference type="Pfam" id="PF00106">
    <property type="entry name" value="adh_short"/>
    <property type="match status" value="1"/>
</dbReference>
<dbReference type="PRINTS" id="PR00081">
    <property type="entry name" value="GDHRDH"/>
</dbReference>
<dbReference type="OrthoDB" id="191139at2759"/>
<dbReference type="Gene3D" id="3.40.50.720">
    <property type="entry name" value="NAD(P)-binding Rossmann-like Domain"/>
    <property type="match status" value="1"/>
</dbReference>
<keyword evidence="3" id="KW-1185">Reference proteome</keyword>
<sequence>MASIITGNTFDPNTDVPDLSGKIYVVTGGSAGIGFGIVAHLLQHNAEKIYLLSNKEEHAEEAQQELANKWGDASKVEWRKCNLESLKHTDETARGLAKELSRLDGLICNAGLGVGVYSESEDKLDTHMQVNVFAQAHLILTLLPVLRKTKDSRIVSQSSDLHRAAPSSVKFESIQEINTDIGPTYLYNRTKLGQILFAHELYKRLKDGQFGTVTETEGIPWINCTHPGAVKTDQQFQAEEAYGTLGKVGDRIMRPFMKDPVDQGCRPALFAATSPTISKEQIQDAYIVPDCKPTAPSSQAKDETLSANLWKLTKEVLESNIGNLDYTM</sequence>
<dbReference type="EMBL" id="ML976698">
    <property type="protein sequence ID" value="KAF1970782.1"/>
    <property type="molecule type" value="Genomic_DNA"/>
</dbReference>
<dbReference type="InterPro" id="IPR036291">
    <property type="entry name" value="NAD(P)-bd_dom_sf"/>
</dbReference>
<dbReference type="AlphaFoldDB" id="A0A6A5V3Y7"/>
<dbReference type="SUPFAM" id="SSF51735">
    <property type="entry name" value="NAD(P)-binding Rossmann-fold domains"/>
    <property type="match status" value="1"/>
</dbReference>
<gene>
    <name evidence="2" type="ORF">BU23DRAFT_537511</name>
</gene>
<dbReference type="PANTHER" id="PTHR43157:SF31">
    <property type="entry name" value="PHOSPHATIDYLINOSITOL-GLYCAN BIOSYNTHESIS CLASS F PROTEIN"/>
    <property type="match status" value="1"/>
</dbReference>
<keyword evidence="1" id="KW-0560">Oxidoreductase</keyword>
<dbReference type="Proteomes" id="UP000800036">
    <property type="component" value="Unassembled WGS sequence"/>
</dbReference>
<dbReference type="PANTHER" id="PTHR43157">
    <property type="entry name" value="PHOSPHATIDYLINOSITOL-GLYCAN BIOSYNTHESIS CLASS F PROTEIN-RELATED"/>
    <property type="match status" value="1"/>
</dbReference>
<accession>A0A6A5V3Y7</accession>
<evidence type="ECO:0000256" key="1">
    <source>
        <dbReference type="ARBA" id="ARBA00023002"/>
    </source>
</evidence>
<dbReference type="InterPro" id="IPR002347">
    <property type="entry name" value="SDR_fam"/>
</dbReference>
<protein>
    <submittedName>
        <fullName evidence="2">NAD(P)-binding protein</fullName>
    </submittedName>
</protein>
<name>A0A6A5V3Y7_9PLEO</name>
<evidence type="ECO:0000313" key="2">
    <source>
        <dbReference type="EMBL" id="KAF1970782.1"/>
    </source>
</evidence>
<proteinExistence type="predicted"/>